<dbReference type="EMBL" id="KV004627">
    <property type="protein sequence ID" value="KZV35348.1"/>
    <property type="molecule type" value="Genomic_DNA"/>
</dbReference>
<feature type="region of interest" description="Disordered" evidence="1">
    <location>
        <begin position="188"/>
        <end position="219"/>
    </location>
</feature>
<sequence length="820" mass="91371">MAASLIQNALQVNFDSVLRFPHEDDLVAFFVVGLVRDNEIISCVQGKFVGITEEQFADVFGLATEGLTSMDEVPKDFIYDARSVFSATGEPVKTSCKKKEMKVEFRLLNDILAKSVTVKAGSFDAVTHEKEANEPVEKVVKKAAAKRRPAPAVAEPAAKKKRTTVGRDAPTENNLALVPVVQDVEPNSVIPATSPSARRRHAPKRKLVLQESEDEQDEVEVVMERTALEQPTVEETVEDIFAKTAEMEPVETESRIDVSAITNDDAVFSSKVLSNEEGPLVETEKEKEKETEKDATDKGKRYEKQIPEDMMLPSVTAEEPNKIKFGHGISLREVNWYKSSLPQISSDDKGRRPLWRKSNLRRLKAWTSVSDMASKEEQMLAWAETDSLQTAVSRHLYIIAKYREMLFQKLLEARHKNFESGTPTTAIDLQVLDMISEAHSLALTKLVEKMRKHQLEWTRPSCSKLLERADVHSEVIHAQLYPSVKTTTWKQLSQRPFVDAFAPICIFIEPVQDLDSRPPSSAAIRRLWADVCVDLVQFNLFGHLLPVGTYNLCTDIVAACPVVYIDAVPSGLFNAFQHRIQLEGFCDFFVQPVVQNISSSSSSESVESIRPISPDAIPASPSSSASRIHFTDEVPQISQISVPPVVHPSTDFIADIPKISMPTVVVPSADYTESFAQLRASLDKIHLEQMRTQDDVADLKAALSSNITNLEVVFTNISTHQGRIFRNLIHDVQQEVKAQKGALTQDLYDFRKEKQTGIDTLSAQLSEIIAYINRGRDDKKGEESSRGPSDDRSRPGGGSSRPGEGVRVDAQLANFWRMGS</sequence>
<evidence type="ECO:0000256" key="1">
    <source>
        <dbReference type="SAM" id="MobiDB-lite"/>
    </source>
</evidence>
<protein>
    <submittedName>
        <fullName evidence="2">Uncharacterized protein</fullName>
    </submittedName>
</protein>
<dbReference type="Proteomes" id="UP000250235">
    <property type="component" value="Unassembled WGS sequence"/>
</dbReference>
<evidence type="ECO:0000313" key="2">
    <source>
        <dbReference type="EMBL" id="KZV35348.1"/>
    </source>
</evidence>
<feature type="compositionally biased region" description="Basic residues" evidence="1">
    <location>
        <begin position="197"/>
        <end position="207"/>
    </location>
</feature>
<proteinExistence type="predicted"/>
<dbReference type="AlphaFoldDB" id="A0A2Z7BP17"/>
<feature type="region of interest" description="Disordered" evidence="1">
    <location>
        <begin position="774"/>
        <end position="807"/>
    </location>
</feature>
<reference evidence="2 3" key="1">
    <citation type="journal article" date="2015" name="Proc. Natl. Acad. Sci. U.S.A.">
        <title>The resurrection genome of Boea hygrometrica: A blueprint for survival of dehydration.</title>
        <authorList>
            <person name="Xiao L."/>
            <person name="Yang G."/>
            <person name="Zhang L."/>
            <person name="Yang X."/>
            <person name="Zhao S."/>
            <person name="Ji Z."/>
            <person name="Zhou Q."/>
            <person name="Hu M."/>
            <person name="Wang Y."/>
            <person name="Chen M."/>
            <person name="Xu Y."/>
            <person name="Jin H."/>
            <person name="Xiao X."/>
            <person name="Hu G."/>
            <person name="Bao F."/>
            <person name="Hu Y."/>
            <person name="Wan P."/>
            <person name="Li L."/>
            <person name="Deng X."/>
            <person name="Kuang T."/>
            <person name="Xiang C."/>
            <person name="Zhu J.K."/>
            <person name="Oliver M.J."/>
            <person name="He Y."/>
        </authorList>
    </citation>
    <scope>NUCLEOTIDE SEQUENCE [LARGE SCALE GENOMIC DNA]</scope>
    <source>
        <strain evidence="3">cv. XS01</strain>
    </source>
</reference>
<name>A0A2Z7BP17_9LAMI</name>
<keyword evidence="3" id="KW-1185">Reference proteome</keyword>
<dbReference type="OrthoDB" id="660555at2759"/>
<organism evidence="2 3">
    <name type="scientific">Dorcoceras hygrometricum</name>
    <dbReference type="NCBI Taxonomy" id="472368"/>
    <lineage>
        <taxon>Eukaryota</taxon>
        <taxon>Viridiplantae</taxon>
        <taxon>Streptophyta</taxon>
        <taxon>Embryophyta</taxon>
        <taxon>Tracheophyta</taxon>
        <taxon>Spermatophyta</taxon>
        <taxon>Magnoliopsida</taxon>
        <taxon>eudicotyledons</taxon>
        <taxon>Gunneridae</taxon>
        <taxon>Pentapetalae</taxon>
        <taxon>asterids</taxon>
        <taxon>lamiids</taxon>
        <taxon>Lamiales</taxon>
        <taxon>Gesneriaceae</taxon>
        <taxon>Didymocarpoideae</taxon>
        <taxon>Trichosporeae</taxon>
        <taxon>Loxocarpinae</taxon>
        <taxon>Dorcoceras</taxon>
    </lineage>
</organism>
<accession>A0A2Z7BP17</accession>
<gene>
    <name evidence="2" type="ORF">F511_23817</name>
</gene>
<feature type="region of interest" description="Disordered" evidence="1">
    <location>
        <begin position="275"/>
        <end position="304"/>
    </location>
</feature>
<feature type="compositionally biased region" description="Basic and acidic residues" evidence="1">
    <location>
        <begin position="282"/>
        <end position="304"/>
    </location>
</feature>
<evidence type="ECO:0000313" key="3">
    <source>
        <dbReference type="Proteomes" id="UP000250235"/>
    </source>
</evidence>
<feature type="compositionally biased region" description="Basic and acidic residues" evidence="1">
    <location>
        <begin position="774"/>
        <end position="794"/>
    </location>
</feature>
<feature type="region of interest" description="Disordered" evidence="1">
    <location>
        <begin position="143"/>
        <end position="166"/>
    </location>
</feature>